<evidence type="ECO:0000313" key="1">
    <source>
        <dbReference type="EMBL" id="GAA0184966.1"/>
    </source>
</evidence>
<gene>
    <name evidence="1" type="ORF">LIER_32254</name>
</gene>
<accession>A0AAV3RYQ0</accession>
<proteinExistence type="predicted"/>
<dbReference type="Proteomes" id="UP001454036">
    <property type="component" value="Unassembled WGS sequence"/>
</dbReference>
<keyword evidence="2" id="KW-1185">Reference proteome</keyword>
<organism evidence="1 2">
    <name type="scientific">Lithospermum erythrorhizon</name>
    <name type="common">Purple gromwell</name>
    <name type="synonym">Lithospermum officinale var. erythrorhizon</name>
    <dbReference type="NCBI Taxonomy" id="34254"/>
    <lineage>
        <taxon>Eukaryota</taxon>
        <taxon>Viridiplantae</taxon>
        <taxon>Streptophyta</taxon>
        <taxon>Embryophyta</taxon>
        <taxon>Tracheophyta</taxon>
        <taxon>Spermatophyta</taxon>
        <taxon>Magnoliopsida</taxon>
        <taxon>eudicotyledons</taxon>
        <taxon>Gunneridae</taxon>
        <taxon>Pentapetalae</taxon>
        <taxon>asterids</taxon>
        <taxon>lamiids</taxon>
        <taxon>Boraginales</taxon>
        <taxon>Boraginaceae</taxon>
        <taxon>Boraginoideae</taxon>
        <taxon>Lithospermeae</taxon>
        <taxon>Lithospermum</taxon>
    </lineage>
</organism>
<sequence length="124" mass="14072">MGLAKIVEDQKVEIGFLEGKIQSLTKGRQRRRALLIQDGFHQAVNRRIGFQMSLEKLCPIIRKVKILKESTSGNVITVEEKVILLRIVTSQLRKVVTPSDLDSSIEPATRIQKTHPVENILFLK</sequence>
<comment type="caution">
    <text evidence="1">The sequence shown here is derived from an EMBL/GenBank/DDBJ whole genome shotgun (WGS) entry which is preliminary data.</text>
</comment>
<dbReference type="EMBL" id="BAABME010012308">
    <property type="protein sequence ID" value="GAA0184966.1"/>
    <property type="molecule type" value="Genomic_DNA"/>
</dbReference>
<reference evidence="1 2" key="1">
    <citation type="submission" date="2024-01" db="EMBL/GenBank/DDBJ databases">
        <title>The complete chloroplast genome sequence of Lithospermum erythrorhizon: insights into the phylogenetic relationship among Boraginaceae species and the maternal lineages of purple gromwells.</title>
        <authorList>
            <person name="Okada T."/>
            <person name="Watanabe K."/>
        </authorList>
    </citation>
    <scope>NUCLEOTIDE SEQUENCE [LARGE SCALE GENOMIC DNA]</scope>
</reference>
<dbReference type="AlphaFoldDB" id="A0AAV3RYQ0"/>
<name>A0AAV3RYQ0_LITER</name>
<protein>
    <submittedName>
        <fullName evidence="1">Uncharacterized protein</fullName>
    </submittedName>
</protein>
<evidence type="ECO:0000313" key="2">
    <source>
        <dbReference type="Proteomes" id="UP001454036"/>
    </source>
</evidence>